<dbReference type="GO" id="GO:0003677">
    <property type="term" value="F:DNA binding"/>
    <property type="evidence" value="ECO:0007669"/>
    <property type="project" value="UniProtKB-KW"/>
</dbReference>
<protein>
    <submittedName>
        <fullName evidence="7">B3 domain-containing protein</fullName>
    </submittedName>
</protein>
<dbReference type="Pfam" id="PF02362">
    <property type="entry name" value="B3"/>
    <property type="match status" value="1"/>
</dbReference>
<accession>A0A3L6PY66</accession>
<organism evidence="7 8">
    <name type="scientific">Panicum miliaceum</name>
    <name type="common">Proso millet</name>
    <name type="synonym">Broomcorn millet</name>
    <dbReference type="NCBI Taxonomy" id="4540"/>
    <lineage>
        <taxon>Eukaryota</taxon>
        <taxon>Viridiplantae</taxon>
        <taxon>Streptophyta</taxon>
        <taxon>Embryophyta</taxon>
        <taxon>Tracheophyta</taxon>
        <taxon>Spermatophyta</taxon>
        <taxon>Magnoliopsida</taxon>
        <taxon>Liliopsida</taxon>
        <taxon>Poales</taxon>
        <taxon>Poaceae</taxon>
        <taxon>PACMAD clade</taxon>
        <taxon>Panicoideae</taxon>
        <taxon>Panicodae</taxon>
        <taxon>Paniceae</taxon>
        <taxon>Panicinae</taxon>
        <taxon>Panicum</taxon>
        <taxon>Panicum sect. Panicum</taxon>
    </lineage>
</organism>
<dbReference type="Gene3D" id="2.40.330.10">
    <property type="entry name" value="DNA-binding pseudobarrel domain"/>
    <property type="match status" value="1"/>
</dbReference>
<dbReference type="AlphaFoldDB" id="A0A3L6PY66"/>
<dbReference type="EMBL" id="PQIB02000015">
    <property type="protein sequence ID" value="RLM65651.1"/>
    <property type="molecule type" value="Genomic_DNA"/>
</dbReference>
<keyword evidence="4" id="KW-0804">Transcription</keyword>
<dbReference type="PROSITE" id="PS50863">
    <property type="entry name" value="B3"/>
    <property type="match status" value="1"/>
</dbReference>
<evidence type="ECO:0000259" key="6">
    <source>
        <dbReference type="PROSITE" id="PS50863"/>
    </source>
</evidence>
<evidence type="ECO:0000256" key="5">
    <source>
        <dbReference type="ARBA" id="ARBA00023242"/>
    </source>
</evidence>
<gene>
    <name evidence="7" type="ORF">C2845_PM16G04570</name>
</gene>
<evidence type="ECO:0000313" key="7">
    <source>
        <dbReference type="EMBL" id="RLM65651.1"/>
    </source>
</evidence>
<keyword evidence="3" id="KW-0238">DNA-binding</keyword>
<proteinExistence type="predicted"/>
<evidence type="ECO:0000256" key="4">
    <source>
        <dbReference type="ARBA" id="ARBA00023163"/>
    </source>
</evidence>
<dbReference type="Proteomes" id="UP000275267">
    <property type="component" value="Unassembled WGS sequence"/>
</dbReference>
<dbReference type="InterPro" id="IPR003340">
    <property type="entry name" value="B3_DNA-bd"/>
</dbReference>
<reference evidence="8" key="1">
    <citation type="journal article" date="2019" name="Nat. Commun.">
        <title>The genome of broomcorn millet.</title>
        <authorList>
            <person name="Zou C."/>
            <person name="Miki D."/>
            <person name="Li D."/>
            <person name="Tang Q."/>
            <person name="Xiao L."/>
            <person name="Rajput S."/>
            <person name="Deng P."/>
            <person name="Jia W."/>
            <person name="Huang R."/>
            <person name="Zhang M."/>
            <person name="Sun Y."/>
            <person name="Hu J."/>
            <person name="Fu X."/>
            <person name="Schnable P.S."/>
            <person name="Li F."/>
            <person name="Zhang H."/>
            <person name="Feng B."/>
            <person name="Zhu X."/>
            <person name="Liu R."/>
            <person name="Schnable J.C."/>
            <person name="Zhu J.-K."/>
            <person name="Zhang H."/>
        </authorList>
    </citation>
    <scope>NUCLEOTIDE SEQUENCE [LARGE SCALE GENOMIC DNA]</scope>
</reference>
<keyword evidence="5" id="KW-0539">Nucleus</keyword>
<dbReference type="SMART" id="SM01019">
    <property type="entry name" value="B3"/>
    <property type="match status" value="1"/>
</dbReference>
<sequence length="131" mass="14135">MASSGNHGAAKAKDLRVLVPFTCDSLRLPDKVAEEVGAGLDGSAEVLVVGPRNKVWRVEVGWDGDGAFLGRGWPEFADVCGVEGGWFLVVRHRGRGLLTVKAFDRSCCLRELGTPPQQDVINHHLSIGLIF</sequence>
<evidence type="ECO:0000256" key="1">
    <source>
        <dbReference type="ARBA" id="ARBA00004123"/>
    </source>
</evidence>
<dbReference type="GO" id="GO:0005634">
    <property type="term" value="C:nucleus"/>
    <property type="evidence" value="ECO:0007669"/>
    <property type="project" value="UniProtKB-SubCell"/>
</dbReference>
<dbReference type="PANTHER" id="PTHR31920">
    <property type="entry name" value="B3 DOMAIN-CONTAINING"/>
    <property type="match status" value="1"/>
</dbReference>
<comment type="subcellular location">
    <subcellularLocation>
        <location evidence="1">Nucleus</location>
    </subcellularLocation>
</comment>
<dbReference type="PANTHER" id="PTHR31920:SF135">
    <property type="entry name" value="B3 DOMAIN-CONTAINING PROTEIN OS03G0621600-RELATED"/>
    <property type="match status" value="1"/>
</dbReference>
<dbReference type="InterPro" id="IPR015300">
    <property type="entry name" value="DNA-bd_pseudobarrel_sf"/>
</dbReference>
<name>A0A3L6PY66_PANMI</name>
<dbReference type="OrthoDB" id="684616at2759"/>
<keyword evidence="8" id="KW-1185">Reference proteome</keyword>
<comment type="caution">
    <text evidence="7">The sequence shown here is derived from an EMBL/GenBank/DDBJ whole genome shotgun (WGS) entry which is preliminary data.</text>
</comment>
<dbReference type="InterPro" id="IPR050655">
    <property type="entry name" value="Plant_B3_domain"/>
</dbReference>
<dbReference type="SUPFAM" id="SSF101936">
    <property type="entry name" value="DNA-binding pseudobarrel domain"/>
    <property type="match status" value="1"/>
</dbReference>
<feature type="domain" description="TF-B3" evidence="6">
    <location>
        <begin position="11"/>
        <end position="106"/>
    </location>
</feature>
<evidence type="ECO:0000256" key="2">
    <source>
        <dbReference type="ARBA" id="ARBA00023015"/>
    </source>
</evidence>
<keyword evidence="2" id="KW-0805">Transcription regulation</keyword>
<dbReference type="CDD" id="cd10017">
    <property type="entry name" value="B3_DNA"/>
    <property type="match status" value="1"/>
</dbReference>
<evidence type="ECO:0000256" key="3">
    <source>
        <dbReference type="ARBA" id="ARBA00023125"/>
    </source>
</evidence>
<evidence type="ECO:0000313" key="8">
    <source>
        <dbReference type="Proteomes" id="UP000275267"/>
    </source>
</evidence>
<dbReference type="STRING" id="4540.A0A3L6PY66"/>